<keyword evidence="1" id="KW-0732">Signal</keyword>
<evidence type="ECO:0000259" key="2">
    <source>
        <dbReference type="SMART" id="SM00062"/>
    </source>
</evidence>
<keyword evidence="4" id="KW-1185">Reference proteome</keyword>
<feature type="domain" description="Solute-binding protein family 3/N-terminal" evidence="2">
    <location>
        <begin position="94"/>
        <end position="332"/>
    </location>
</feature>
<organism evidence="3 4">
    <name type="scientific">Thalassococcus lentus</name>
    <dbReference type="NCBI Taxonomy" id="1210524"/>
    <lineage>
        <taxon>Bacteria</taxon>
        <taxon>Pseudomonadati</taxon>
        <taxon>Pseudomonadota</taxon>
        <taxon>Alphaproteobacteria</taxon>
        <taxon>Rhodobacterales</taxon>
        <taxon>Roseobacteraceae</taxon>
        <taxon>Thalassococcus</taxon>
    </lineage>
</organism>
<dbReference type="InterPro" id="IPR001638">
    <property type="entry name" value="Solute-binding_3/MltF_N"/>
</dbReference>
<proteinExistence type="predicted"/>
<accession>A0ABT4XY21</accession>
<reference evidence="3 4" key="1">
    <citation type="submission" date="2023-01" db="EMBL/GenBank/DDBJ databases">
        <title>Thalassococcus onchidii sp. nov., isolated from a marine invertebrate from the South China Sea.</title>
        <authorList>
            <person name="Xu S."/>
            <person name="Liu Z."/>
            <person name="Xu Y."/>
        </authorList>
    </citation>
    <scope>NUCLEOTIDE SEQUENCE [LARGE SCALE GENOMIC DNA]</scope>
    <source>
        <strain evidence="3 4">KCTC 32084</strain>
    </source>
</reference>
<sequence>MTASCLVSPSAVLAQSGNDGCAPTPYAVAEGESVFTIAEKHYGDPEQWTLIYYANEDKLKASVFQVSAGDVLMIPCAPGSAQANATPLLRDEAEINLLTGSGFSPFTDQDWPGSGMVTELVHAVMESTPDPLTYSLTWNDTWADHLADLDAKRFDMGFPWYQPNCAQTPNEERCKNFHFSDPLVEVLILLFVNEGSQFTFESDADIVGKRLCRPAGYFTHDLERPDRQWLSRGLVSLIQPDTPQDCFAALQAGDVDAVTVNVFLGATTIEGMGLRGKVVPLDRPLSSESLHVIISKKHWRGTTHLYRFNAGLAVLKDSDRYAQIVSKHLGIFWDKIKIN</sequence>
<dbReference type="RefSeq" id="WP_271434134.1">
    <property type="nucleotide sequence ID" value="NZ_JAQIOY010000013.1"/>
</dbReference>
<dbReference type="SUPFAM" id="SSF53850">
    <property type="entry name" value="Periplasmic binding protein-like II"/>
    <property type="match status" value="1"/>
</dbReference>
<dbReference type="PANTHER" id="PTHR35936">
    <property type="entry name" value="MEMBRANE-BOUND LYTIC MUREIN TRANSGLYCOSYLASE F"/>
    <property type="match status" value="1"/>
</dbReference>
<comment type="caution">
    <text evidence="3">The sequence shown here is derived from an EMBL/GenBank/DDBJ whole genome shotgun (WGS) entry which is preliminary data.</text>
</comment>
<evidence type="ECO:0000313" key="3">
    <source>
        <dbReference type="EMBL" id="MDA7426777.1"/>
    </source>
</evidence>
<dbReference type="PANTHER" id="PTHR35936:SF19">
    <property type="entry name" value="AMINO-ACID-BINDING PROTEIN YXEM-RELATED"/>
    <property type="match status" value="1"/>
</dbReference>
<dbReference type="SMART" id="SM00062">
    <property type="entry name" value="PBPb"/>
    <property type="match status" value="1"/>
</dbReference>
<dbReference type="Pfam" id="PF00497">
    <property type="entry name" value="SBP_bac_3"/>
    <property type="match status" value="1"/>
</dbReference>
<evidence type="ECO:0000313" key="4">
    <source>
        <dbReference type="Proteomes" id="UP001210720"/>
    </source>
</evidence>
<dbReference type="Proteomes" id="UP001210720">
    <property type="component" value="Unassembled WGS sequence"/>
</dbReference>
<gene>
    <name evidence="3" type="ORF">PFY00_18745</name>
</gene>
<evidence type="ECO:0000256" key="1">
    <source>
        <dbReference type="ARBA" id="ARBA00022729"/>
    </source>
</evidence>
<name>A0ABT4XY21_9RHOB</name>
<protein>
    <submittedName>
        <fullName evidence="3">Transporter substrate-binding domain-containing protein</fullName>
    </submittedName>
</protein>
<dbReference type="EMBL" id="JAQIOY010000013">
    <property type="protein sequence ID" value="MDA7426777.1"/>
    <property type="molecule type" value="Genomic_DNA"/>
</dbReference>
<dbReference type="Gene3D" id="3.40.190.10">
    <property type="entry name" value="Periplasmic binding protein-like II"/>
    <property type="match status" value="2"/>
</dbReference>